<dbReference type="Proteomes" id="UP000095282">
    <property type="component" value="Unplaced"/>
</dbReference>
<dbReference type="InterPro" id="IPR013783">
    <property type="entry name" value="Ig-like_fold"/>
</dbReference>
<accession>A0A1I7U0H5</accession>
<organism evidence="2 3">
    <name type="scientific">Caenorhabditis tropicalis</name>
    <dbReference type="NCBI Taxonomy" id="1561998"/>
    <lineage>
        <taxon>Eukaryota</taxon>
        <taxon>Metazoa</taxon>
        <taxon>Ecdysozoa</taxon>
        <taxon>Nematoda</taxon>
        <taxon>Chromadorea</taxon>
        <taxon>Rhabditida</taxon>
        <taxon>Rhabditina</taxon>
        <taxon>Rhabditomorpha</taxon>
        <taxon>Rhabditoidea</taxon>
        <taxon>Rhabditidae</taxon>
        <taxon>Peloderinae</taxon>
        <taxon>Caenorhabditis</taxon>
    </lineage>
</organism>
<name>A0A1I7U0H5_9PELO</name>
<keyword evidence="2" id="KW-1185">Reference proteome</keyword>
<evidence type="ECO:0000256" key="1">
    <source>
        <dbReference type="SAM" id="MobiDB-lite"/>
    </source>
</evidence>
<proteinExistence type="predicted"/>
<dbReference type="InterPro" id="IPR008962">
    <property type="entry name" value="PapD-like_sf"/>
</dbReference>
<reference evidence="3" key="1">
    <citation type="submission" date="2016-11" db="UniProtKB">
        <authorList>
            <consortium name="WormBaseParasite"/>
        </authorList>
    </citation>
    <scope>IDENTIFICATION</scope>
</reference>
<dbReference type="AlphaFoldDB" id="A0A1I7U0H5"/>
<evidence type="ECO:0000313" key="3">
    <source>
        <dbReference type="WBParaSite" id="Csp11.Scaffold629.g13630.t1"/>
    </source>
</evidence>
<dbReference type="SUPFAM" id="SSF49354">
    <property type="entry name" value="PapD-like"/>
    <property type="match status" value="1"/>
</dbReference>
<protein>
    <submittedName>
        <fullName evidence="3">Major sperm protein</fullName>
    </submittedName>
</protein>
<dbReference type="WBParaSite" id="Csp11.Scaffold629.g13630.t1">
    <property type="protein sequence ID" value="Csp11.Scaffold629.g13630.t1"/>
    <property type="gene ID" value="Csp11.Scaffold629.g13630"/>
</dbReference>
<dbReference type="Gene3D" id="2.60.40.10">
    <property type="entry name" value="Immunoglobulins"/>
    <property type="match status" value="1"/>
</dbReference>
<sequence>MSPSAPKEKSSENSPGCSNAVKGYRLEKKINELISKLNKAQSSDFPDLIEKSSDEPIDNDNDDSYGVIIRGSFIMPEIRTIVFRNPSKRNVLMKIELSVSNRKLLELTPSEGIIENGGQIKIDLTCYPKRRKEDYEVVEYVTAVFTELSTRKDREMDKIYFPVIHITPLPGEE</sequence>
<feature type="region of interest" description="Disordered" evidence="1">
    <location>
        <begin position="1"/>
        <end position="21"/>
    </location>
</feature>
<evidence type="ECO:0000313" key="2">
    <source>
        <dbReference type="Proteomes" id="UP000095282"/>
    </source>
</evidence>
<feature type="compositionally biased region" description="Basic and acidic residues" evidence="1">
    <location>
        <begin position="1"/>
        <end position="11"/>
    </location>
</feature>